<evidence type="ECO:0000256" key="1">
    <source>
        <dbReference type="SAM" id="MobiDB-lite"/>
    </source>
</evidence>
<dbReference type="InterPro" id="IPR025558">
    <property type="entry name" value="DUF4283"/>
</dbReference>
<keyword evidence="4" id="KW-1185">Reference proteome</keyword>
<feature type="compositionally biased region" description="Polar residues" evidence="1">
    <location>
        <begin position="298"/>
        <end position="319"/>
    </location>
</feature>
<organism evidence="3 4">
    <name type="scientific">Tanacetum coccineum</name>
    <dbReference type="NCBI Taxonomy" id="301880"/>
    <lineage>
        <taxon>Eukaryota</taxon>
        <taxon>Viridiplantae</taxon>
        <taxon>Streptophyta</taxon>
        <taxon>Embryophyta</taxon>
        <taxon>Tracheophyta</taxon>
        <taxon>Spermatophyta</taxon>
        <taxon>Magnoliopsida</taxon>
        <taxon>eudicotyledons</taxon>
        <taxon>Gunneridae</taxon>
        <taxon>Pentapetalae</taxon>
        <taxon>asterids</taxon>
        <taxon>campanulids</taxon>
        <taxon>Asterales</taxon>
        <taxon>Asteraceae</taxon>
        <taxon>Asteroideae</taxon>
        <taxon>Anthemideae</taxon>
        <taxon>Anthemidinae</taxon>
        <taxon>Tanacetum</taxon>
    </lineage>
</organism>
<dbReference type="InterPro" id="IPR040256">
    <property type="entry name" value="At4g02000-like"/>
</dbReference>
<protein>
    <submittedName>
        <fullName evidence="3">Beta-caryophyllene synthase</fullName>
    </submittedName>
</protein>
<sequence length="685" mass="75656">MDSSSPIIHEDDTKPVKPIVSIDLTLSPNPKPPKLKNPVSPQILITRTLTSIGIGVSTESDGTMNEDSPVGVTSVIQDFTTTDGNVPDKSSYVNVTSKPSGKKVNFYNLFTPGDNGIDVVVLVESIRVISERFANTTYGFFLGKRVAYPIVANYVRNTWGKYGLVRLMFSSSIGLFSFQFSSIDGLDAMLENGPWFIQNNPLILKKWHPDVNLLKEDVSTVLVWGKLHGVPVTAFSEDGLSVIATKLGGGETKNLKKTSQAPKSILVGVDSTNKVSDSNPFEVLNSVDNDVEMGTNGGTSNLDNNEANSSGSSFWNVENSSTSTTHVMDKIRKFENLVIDGQAILVDKAGNPLKKVEYPGDHDSEDEVTSIDNDMARDLASERTRFSTQSQDLSEEIQSICDKLDIRVVKVFKNEPLDENEPVYDVEPISQAKPISLNTKMKKYINKSNECLKKESDSVKVVGVVIENGDFEEQKDWLLVGRNAITGLSTTKGRKLEDNEIPPNGPSPRVNGCKYAKEDKGHSGKTNIITAEKISVLTRGFWCIIPTTWGKGCKKQFLMIKEVHNGMMIPLDSQGKLIQKLLLKQEVYGLLSSCLLQYFSYKENEVFQDMHLIQKLRDDQKCMKKVEHSSRSKATKDIISIGSFVEVLVLNHYVLVGKILRPPCEELCGSFSSLVKSKMTTLSSS</sequence>
<dbReference type="EMBL" id="BQNB010014399">
    <property type="protein sequence ID" value="GJT27692.1"/>
    <property type="molecule type" value="Genomic_DNA"/>
</dbReference>
<reference evidence="3" key="1">
    <citation type="journal article" date="2022" name="Int. J. Mol. Sci.">
        <title>Draft Genome of Tanacetum Coccineum: Genomic Comparison of Closely Related Tanacetum-Family Plants.</title>
        <authorList>
            <person name="Yamashiro T."/>
            <person name="Shiraishi A."/>
            <person name="Nakayama K."/>
            <person name="Satake H."/>
        </authorList>
    </citation>
    <scope>NUCLEOTIDE SEQUENCE</scope>
</reference>
<dbReference type="Proteomes" id="UP001151760">
    <property type="component" value="Unassembled WGS sequence"/>
</dbReference>
<proteinExistence type="predicted"/>
<reference evidence="3" key="2">
    <citation type="submission" date="2022-01" db="EMBL/GenBank/DDBJ databases">
        <authorList>
            <person name="Yamashiro T."/>
            <person name="Shiraishi A."/>
            <person name="Satake H."/>
            <person name="Nakayama K."/>
        </authorList>
    </citation>
    <scope>NUCLEOTIDE SEQUENCE</scope>
</reference>
<dbReference type="PANTHER" id="PTHR31286">
    <property type="entry name" value="GLYCINE-RICH CELL WALL STRUCTURAL PROTEIN 1.8-LIKE"/>
    <property type="match status" value="1"/>
</dbReference>
<evidence type="ECO:0000259" key="2">
    <source>
        <dbReference type="Pfam" id="PF14111"/>
    </source>
</evidence>
<evidence type="ECO:0000313" key="4">
    <source>
        <dbReference type="Proteomes" id="UP001151760"/>
    </source>
</evidence>
<dbReference type="PANTHER" id="PTHR31286:SF99">
    <property type="entry name" value="DUF4283 DOMAIN-CONTAINING PROTEIN"/>
    <property type="match status" value="1"/>
</dbReference>
<accession>A0ABQ5CNL0</accession>
<evidence type="ECO:0000313" key="3">
    <source>
        <dbReference type="EMBL" id="GJT27692.1"/>
    </source>
</evidence>
<dbReference type="Pfam" id="PF14111">
    <property type="entry name" value="DUF4283"/>
    <property type="match status" value="1"/>
</dbReference>
<comment type="caution">
    <text evidence="3">The sequence shown here is derived from an EMBL/GenBank/DDBJ whole genome shotgun (WGS) entry which is preliminary data.</text>
</comment>
<name>A0ABQ5CNL0_9ASTR</name>
<feature type="region of interest" description="Disordered" evidence="1">
    <location>
        <begin position="292"/>
        <end position="319"/>
    </location>
</feature>
<gene>
    <name evidence="3" type="ORF">Tco_0907967</name>
</gene>
<feature type="domain" description="DUF4283" evidence="2">
    <location>
        <begin position="131"/>
        <end position="213"/>
    </location>
</feature>